<dbReference type="EMBL" id="CP001769">
    <property type="protein sequence ID" value="ADB38100.1"/>
    <property type="molecule type" value="Genomic_DNA"/>
</dbReference>
<dbReference type="Proteomes" id="UP000002028">
    <property type="component" value="Chromosome"/>
</dbReference>
<reference evidence="1 2" key="1">
    <citation type="journal article" date="2010" name="Stand. Genomic Sci.">
        <title>Complete genome sequence of Spirosoma linguale type strain (1).</title>
        <authorList>
            <person name="Lail K."/>
            <person name="Sikorski J."/>
            <person name="Saunders E."/>
            <person name="Lapidus A."/>
            <person name="Glavina Del Rio T."/>
            <person name="Copeland A."/>
            <person name="Tice H."/>
            <person name="Cheng J.-F."/>
            <person name="Lucas S."/>
            <person name="Nolan M."/>
            <person name="Bruce D."/>
            <person name="Goodwin L."/>
            <person name="Pitluck S."/>
            <person name="Ivanova N."/>
            <person name="Mavromatis K."/>
            <person name="Ovchinnikova G."/>
            <person name="Pati A."/>
            <person name="Chen A."/>
            <person name="Palaniappan K."/>
            <person name="Land M."/>
            <person name="Hauser L."/>
            <person name="Chang Y.-J."/>
            <person name="Jeffries C.D."/>
            <person name="Chain P."/>
            <person name="Brettin T."/>
            <person name="Detter J.C."/>
            <person name="Schuetze A."/>
            <person name="Rohde M."/>
            <person name="Tindall B.J."/>
            <person name="Goeker M."/>
            <person name="Bristow J."/>
            <person name="Eisen J.A."/>
            <person name="Markowitz V."/>
            <person name="Hugenholtz P."/>
            <person name="Kyrpides N.C."/>
            <person name="Klenk H.-P."/>
            <person name="Chen F."/>
        </authorList>
    </citation>
    <scope>NUCLEOTIDE SEQUENCE [LARGE SCALE GENOMIC DNA]</scope>
    <source>
        <strain evidence="2">ATCC 33905 / DSM 74 / LMG 10896 / Claus 1</strain>
    </source>
</reference>
<dbReference type="KEGG" id="sli:Slin_2057"/>
<organism evidence="1 2">
    <name type="scientific">Spirosoma linguale (strain ATCC 33905 / DSM 74 / LMG 10896 / Claus 1)</name>
    <dbReference type="NCBI Taxonomy" id="504472"/>
    <lineage>
        <taxon>Bacteria</taxon>
        <taxon>Pseudomonadati</taxon>
        <taxon>Bacteroidota</taxon>
        <taxon>Cytophagia</taxon>
        <taxon>Cytophagales</taxon>
        <taxon>Cytophagaceae</taxon>
        <taxon>Spirosoma</taxon>
    </lineage>
</organism>
<evidence type="ECO:0000313" key="2">
    <source>
        <dbReference type="Proteomes" id="UP000002028"/>
    </source>
</evidence>
<name>D2QCU5_SPILD</name>
<evidence type="ECO:0000313" key="1">
    <source>
        <dbReference type="EMBL" id="ADB38100.1"/>
    </source>
</evidence>
<keyword evidence="2" id="KW-1185">Reference proteome</keyword>
<gene>
    <name evidence="1" type="ordered locus">Slin_2057</name>
</gene>
<accession>D2QCU5</accession>
<protein>
    <submittedName>
        <fullName evidence="1">Uncharacterized protein</fullName>
    </submittedName>
</protein>
<proteinExistence type="predicted"/>
<dbReference type="HOGENOM" id="CLU_3317218_0_0_10"/>
<dbReference type="AlphaFoldDB" id="D2QCU5"/>
<sequence>MRQYFDILLAIGNEPTELSTAFKNTLQNLIRVLLMRLDR</sequence>